<sequence>MVDIRIDGYSVDMTPGTRLTLERFNPMLDFSAVQGSRVYGFTLPDTPLNRRILGFVNQAQVPYRNRKFYCEKYVNTQLIERGYVKIQDAPSGSYNLYFTQNLGEIFGDLQNVLLPDIDFGSVAAPAAPVLDVDHLTAPFAFPQVENPGFYGNNGSVPGFNNAMNRVDVVSGVMDEKARVPMVFLPWLFQQFGEMTGWQFDGGFLEDPDILRLLFFNLYSLDELSTIQYQNHLPELSFPQLLIALRQKFNLYMDFDVRRRLCTLDYSDDILKAPTMLDWSAKAEPTHTKLPELQNRLELSYAIDGNDALMKPIPADFDKYTTAETAQTAGGSLLPIQSRFSTLQTNPTSGLAMTSQPGISVYNKDSAARGMPRLLFWKGITDGRPVATNEINGRRLVWNGAGNLVDYHWRAFERFKANTFLIRKILYLTPADLATFRFRNKVHIRGVNYIIGSMKAVLGADENIIPAEVDLWKV</sequence>
<dbReference type="RefSeq" id="WP_111630104.1">
    <property type="nucleotide sequence ID" value="NZ_QLMC01000005.1"/>
</dbReference>
<evidence type="ECO:0000313" key="1">
    <source>
        <dbReference type="EMBL" id="RAJ94194.1"/>
    </source>
</evidence>
<keyword evidence="2" id="KW-1185">Reference proteome</keyword>
<organism evidence="1 2">
    <name type="scientific">Larkinella arboricola</name>
    <dbReference type="NCBI Taxonomy" id="643671"/>
    <lineage>
        <taxon>Bacteria</taxon>
        <taxon>Pseudomonadati</taxon>
        <taxon>Bacteroidota</taxon>
        <taxon>Cytophagia</taxon>
        <taxon>Cytophagales</taxon>
        <taxon>Spirosomataceae</taxon>
        <taxon>Larkinella</taxon>
    </lineage>
</organism>
<accession>A0A327WPQ2</accession>
<gene>
    <name evidence="1" type="ORF">LX87_04079</name>
</gene>
<protein>
    <submittedName>
        <fullName evidence="1">Uncharacterized protein</fullName>
    </submittedName>
</protein>
<dbReference type="EMBL" id="QLMC01000005">
    <property type="protein sequence ID" value="RAJ94194.1"/>
    <property type="molecule type" value="Genomic_DNA"/>
</dbReference>
<comment type="caution">
    <text evidence="1">The sequence shown here is derived from an EMBL/GenBank/DDBJ whole genome shotgun (WGS) entry which is preliminary data.</text>
</comment>
<dbReference type="Proteomes" id="UP000248790">
    <property type="component" value="Unassembled WGS sequence"/>
</dbReference>
<name>A0A327WPQ2_LARAB</name>
<evidence type="ECO:0000313" key="2">
    <source>
        <dbReference type="Proteomes" id="UP000248790"/>
    </source>
</evidence>
<dbReference type="OrthoDB" id="1287238at2"/>
<dbReference type="AlphaFoldDB" id="A0A327WPQ2"/>
<proteinExistence type="predicted"/>
<reference evidence="1 2" key="1">
    <citation type="submission" date="2018-06" db="EMBL/GenBank/DDBJ databases">
        <title>Genomic Encyclopedia of Archaeal and Bacterial Type Strains, Phase II (KMG-II): from individual species to whole genera.</title>
        <authorList>
            <person name="Goeker M."/>
        </authorList>
    </citation>
    <scope>NUCLEOTIDE SEQUENCE [LARGE SCALE GENOMIC DNA]</scope>
    <source>
        <strain evidence="1 2">DSM 21851</strain>
    </source>
</reference>